<keyword evidence="10" id="KW-1185">Reference proteome</keyword>
<dbReference type="Pfam" id="PF10277">
    <property type="entry name" value="Frag1"/>
    <property type="match status" value="1"/>
</dbReference>
<dbReference type="GeneID" id="102809172"/>
<accession>A0ABM0MCH8</accession>
<feature type="transmembrane region" description="Helical" evidence="8">
    <location>
        <begin position="55"/>
        <end position="73"/>
    </location>
</feature>
<evidence type="ECO:0000256" key="6">
    <source>
        <dbReference type="ARBA" id="ARBA00023034"/>
    </source>
</evidence>
<dbReference type="InterPro" id="IPR019402">
    <property type="entry name" value="CWH43_N"/>
</dbReference>
<protein>
    <submittedName>
        <fullName evidence="11">Post-GPI attachment to proteins factor 2-like</fullName>
    </submittedName>
</protein>
<keyword evidence="7 8" id="KW-0472">Membrane</keyword>
<dbReference type="RefSeq" id="XP_006817719.1">
    <property type="nucleotide sequence ID" value="XM_006817656.1"/>
</dbReference>
<evidence type="ECO:0000256" key="1">
    <source>
        <dbReference type="ARBA" id="ARBA00004653"/>
    </source>
</evidence>
<name>A0ABM0MCH8_SACKO</name>
<evidence type="ECO:0000256" key="8">
    <source>
        <dbReference type="SAM" id="Phobius"/>
    </source>
</evidence>
<reference evidence="11" key="1">
    <citation type="submission" date="2025-08" db="UniProtKB">
        <authorList>
            <consortium name="RefSeq"/>
        </authorList>
    </citation>
    <scope>IDENTIFICATION</scope>
    <source>
        <tissue evidence="11">Testes</tissue>
    </source>
</reference>
<keyword evidence="6" id="KW-0333">Golgi apparatus</keyword>
<evidence type="ECO:0000256" key="2">
    <source>
        <dbReference type="ARBA" id="ARBA00007414"/>
    </source>
</evidence>
<evidence type="ECO:0000256" key="7">
    <source>
        <dbReference type="ARBA" id="ARBA00023136"/>
    </source>
</evidence>
<evidence type="ECO:0000259" key="9">
    <source>
        <dbReference type="Pfam" id="PF10277"/>
    </source>
</evidence>
<dbReference type="PANTHER" id="PTHR12892">
    <property type="entry name" value="FGF RECEPTOR ACTIVATING PROTEIN 1"/>
    <property type="match status" value="1"/>
</dbReference>
<evidence type="ECO:0000256" key="5">
    <source>
        <dbReference type="ARBA" id="ARBA00022989"/>
    </source>
</evidence>
<keyword evidence="5 8" id="KW-1133">Transmembrane helix</keyword>
<keyword evidence="4 8" id="KW-0812">Transmembrane</keyword>
<sequence length="124" mass="14613">MSQRIACKNYAHVFMFVSFIICSMCYMLTKIVQSIVIKNKSYTACLTHYTTEKMVILFLSNIACFFISIYYYFRHNWYCEHGVYTLFAAWEYLVVITNIAFHCIEGDILHGVTLLTFGYCKDRT</sequence>
<gene>
    <name evidence="11" type="primary">LOC102809172</name>
</gene>
<evidence type="ECO:0000256" key="4">
    <source>
        <dbReference type="ARBA" id="ARBA00022692"/>
    </source>
</evidence>
<evidence type="ECO:0000256" key="3">
    <source>
        <dbReference type="ARBA" id="ARBA00022502"/>
    </source>
</evidence>
<dbReference type="InterPro" id="IPR039545">
    <property type="entry name" value="PGAP2"/>
</dbReference>
<proteinExistence type="inferred from homology"/>
<evidence type="ECO:0000313" key="10">
    <source>
        <dbReference type="Proteomes" id="UP000694865"/>
    </source>
</evidence>
<keyword evidence="3" id="KW-0337">GPI-anchor biosynthesis</keyword>
<comment type="similarity">
    <text evidence="2">Belongs to the PGAP2 family.</text>
</comment>
<feature type="transmembrane region" description="Helical" evidence="8">
    <location>
        <begin position="12"/>
        <end position="35"/>
    </location>
</feature>
<organism evidence="10 11">
    <name type="scientific">Saccoglossus kowalevskii</name>
    <name type="common">Acorn worm</name>
    <dbReference type="NCBI Taxonomy" id="10224"/>
    <lineage>
        <taxon>Eukaryota</taxon>
        <taxon>Metazoa</taxon>
        <taxon>Hemichordata</taxon>
        <taxon>Enteropneusta</taxon>
        <taxon>Harrimaniidae</taxon>
        <taxon>Saccoglossus</taxon>
    </lineage>
</organism>
<dbReference type="Proteomes" id="UP000694865">
    <property type="component" value="Unplaced"/>
</dbReference>
<feature type="domain" description="CWH43-like N-terminal" evidence="9">
    <location>
        <begin position="11"/>
        <end position="104"/>
    </location>
</feature>
<evidence type="ECO:0000313" key="11">
    <source>
        <dbReference type="RefSeq" id="XP_006817719.1"/>
    </source>
</evidence>
<dbReference type="PANTHER" id="PTHR12892:SF11">
    <property type="entry name" value="POST-GPI ATTACHMENT TO PROTEINS FACTOR 2"/>
    <property type="match status" value="1"/>
</dbReference>
<comment type="subcellular location">
    <subcellularLocation>
        <location evidence="1">Golgi apparatus membrane</location>
        <topology evidence="1">Multi-pass membrane protein</topology>
    </subcellularLocation>
</comment>